<keyword evidence="6 10" id="KW-0067">ATP-binding</keyword>
<name>V5ID91_IXORI</name>
<dbReference type="FunFam" id="1.10.240.10:FF:000003">
    <property type="entry name" value="Tryptophan--tRNA ligase, cytoplasmic"/>
    <property type="match status" value="1"/>
</dbReference>
<dbReference type="GO" id="GO:0005737">
    <property type="term" value="C:cytoplasm"/>
    <property type="evidence" value="ECO:0007669"/>
    <property type="project" value="TreeGrafter"/>
</dbReference>
<evidence type="ECO:0000256" key="9">
    <source>
        <dbReference type="ARBA" id="ARBA00030268"/>
    </source>
</evidence>
<evidence type="ECO:0000256" key="7">
    <source>
        <dbReference type="ARBA" id="ARBA00022917"/>
    </source>
</evidence>
<protein>
    <recommendedName>
        <fullName evidence="3">Tryptophan--tRNA ligase, cytoplasmic</fullName>
        <ecNumber evidence="2">6.1.1.2</ecNumber>
    </recommendedName>
    <alternativeName>
        <fullName evidence="9">Tryptophanyl-tRNA synthetase</fullName>
    </alternativeName>
</protein>
<dbReference type="Gene3D" id="1.10.240.10">
    <property type="entry name" value="Tyrosyl-Transfer RNA Synthetase"/>
    <property type="match status" value="1"/>
</dbReference>
<evidence type="ECO:0000256" key="4">
    <source>
        <dbReference type="ARBA" id="ARBA00022598"/>
    </source>
</evidence>
<dbReference type="PANTHER" id="PTHR10055">
    <property type="entry name" value="TRYPTOPHANYL-TRNA SYNTHETASE"/>
    <property type="match status" value="1"/>
</dbReference>
<evidence type="ECO:0000256" key="3">
    <source>
        <dbReference type="ARBA" id="ARBA00013782"/>
    </source>
</evidence>
<evidence type="ECO:0000313" key="11">
    <source>
        <dbReference type="EMBL" id="JAB72121.1"/>
    </source>
</evidence>
<dbReference type="InterPro" id="IPR002305">
    <property type="entry name" value="aa-tRNA-synth_Ic"/>
</dbReference>
<dbReference type="PANTHER" id="PTHR10055:SF1">
    <property type="entry name" value="TRYPTOPHAN--TRNA LIGASE, CYTOPLASMIC"/>
    <property type="match status" value="1"/>
</dbReference>
<reference evidence="11" key="1">
    <citation type="journal article" date="2015" name="Sci. Rep.">
        <title>Tissue- and time-dependent transcription in Ixodes ricinus salivary glands and midguts when blood feeding on the vertebrate host.</title>
        <authorList>
            <person name="Kotsyfakis M."/>
            <person name="Schwarz A."/>
            <person name="Erhart J."/>
            <person name="Ribeiro J.M."/>
        </authorList>
    </citation>
    <scope>NUCLEOTIDE SEQUENCE</scope>
    <source>
        <tissue evidence="11">Salivary gland and midgut</tissue>
    </source>
</reference>
<dbReference type="GO" id="GO:0004830">
    <property type="term" value="F:tryptophan-tRNA ligase activity"/>
    <property type="evidence" value="ECO:0007669"/>
    <property type="project" value="UniProtKB-EC"/>
</dbReference>
<evidence type="ECO:0000256" key="5">
    <source>
        <dbReference type="ARBA" id="ARBA00022741"/>
    </source>
</evidence>
<dbReference type="GO" id="GO:0006436">
    <property type="term" value="P:tryptophanyl-tRNA aminoacylation"/>
    <property type="evidence" value="ECO:0007669"/>
    <property type="project" value="TreeGrafter"/>
</dbReference>
<dbReference type="Gene3D" id="3.40.50.620">
    <property type="entry name" value="HUPs"/>
    <property type="match status" value="1"/>
</dbReference>
<keyword evidence="4 10" id="KW-0436">Ligase</keyword>
<evidence type="ECO:0000256" key="10">
    <source>
        <dbReference type="RuleBase" id="RU363036"/>
    </source>
</evidence>
<keyword evidence="5 10" id="KW-0547">Nucleotide-binding</keyword>
<evidence type="ECO:0000256" key="6">
    <source>
        <dbReference type="ARBA" id="ARBA00022840"/>
    </source>
</evidence>
<comment type="similarity">
    <text evidence="1 10">Belongs to the class-I aminoacyl-tRNA synthetase family.</text>
</comment>
<evidence type="ECO:0000256" key="2">
    <source>
        <dbReference type="ARBA" id="ARBA00013161"/>
    </source>
</evidence>
<dbReference type="AlphaFoldDB" id="V5ID91"/>
<evidence type="ECO:0000256" key="8">
    <source>
        <dbReference type="ARBA" id="ARBA00023146"/>
    </source>
</evidence>
<evidence type="ECO:0000256" key="1">
    <source>
        <dbReference type="ARBA" id="ARBA00005594"/>
    </source>
</evidence>
<dbReference type="GO" id="GO:0005524">
    <property type="term" value="F:ATP binding"/>
    <property type="evidence" value="ECO:0007669"/>
    <property type="project" value="UniProtKB-KW"/>
</dbReference>
<keyword evidence="8 10" id="KW-0030">Aminoacyl-tRNA synthetase</keyword>
<dbReference type="InterPro" id="IPR014729">
    <property type="entry name" value="Rossmann-like_a/b/a_fold"/>
</dbReference>
<proteinExistence type="evidence at transcript level"/>
<sequence>MTRDVAPRLGFPKPALLHSVFFPALQGAQSKMSASDPNSSIFLTDTPAQIKNKINKYAFSGGGATVEEHKEKGGNCDVDISYQYLRFFLEDDERLEKIRQDYTSGELLTGLLKKELIGGAVRSGIAAHQAARKLVTDEVIDQIHYA</sequence>
<dbReference type="Pfam" id="PF00579">
    <property type="entry name" value="tRNA-synt_1b"/>
    <property type="match status" value="1"/>
</dbReference>
<dbReference type="SUPFAM" id="SSF52374">
    <property type="entry name" value="Nucleotidylyl transferase"/>
    <property type="match status" value="1"/>
</dbReference>
<accession>V5ID91</accession>
<keyword evidence="7 10" id="KW-0648">Protein biosynthesis</keyword>
<dbReference type="EC" id="6.1.1.2" evidence="2"/>
<organism evidence="11">
    <name type="scientific">Ixodes ricinus</name>
    <name type="common">Common tick</name>
    <name type="synonym">Acarus ricinus</name>
    <dbReference type="NCBI Taxonomy" id="34613"/>
    <lineage>
        <taxon>Eukaryota</taxon>
        <taxon>Metazoa</taxon>
        <taxon>Ecdysozoa</taxon>
        <taxon>Arthropoda</taxon>
        <taxon>Chelicerata</taxon>
        <taxon>Arachnida</taxon>
        <taxon>Acari</taxon>
        <taxon>Parasitiformes</taxon>
        <taxon>Ixodida</taxon>
        <taxon>Ixodoidea</taxon>
        <taxon>Ixodidae</taxon>
        <taxon>Ixodinae</taxon>
        <taxon>Ixodes</taxon>
    </lineage>
</organism>
<dbReference type="EMBL" id="GANP01012347">
    <property type="protein sequence ID" value="JAB72121.1"/>
    <property type="molecule type" value="mRNA"/>
</dbReference>